<dbReference type="PANTHER" id="PTHR43720:SF2">
    <property type="entry name" value="2-AMINOMUCONIC SEMIALDEHYDE DEHYDROGENASE"/>
    <property type="match status" value="1"/>
</dbReference>
<dbReference type="PANTHER" id="PTHR43720">
    <property type="entry name" value="2-AMINOMUCONIC SEMIALDEHYDE DEHYDROGENASE"/>
    <property type="match status" value="1"/>
</dbReference>
<keyword evidence="6" id="KW-1185">Reference proteome</keyword>
<dbReference type="AlphaFoldDB" id="A0A517N014"/>
<dbReference type="SUPFAM" id="SSF53720">
    <property type="entry name" value="ALDH-like"/>
    <property type="match status" value="1"/>
</dbReference>
<evidence type="ECO:0000256" key="3">
    <source>
        <dbReference type="ARBA" id="ARBA00023027"/>
    </source>
</evidence>
<reference evidence="5 6" key="1">
    <citation type="submission" date="2019-02" db="EMBL/GenBank/DDBJ databases">
        <title>Deep-cultivation of Planctomycetes and their phenomic and genomic characterization uncovers novel biology.</title>
        <authorList>
            <person name="Wiegand S."/>
            <person name="Jogler M."/>
            <person name="Boedeker C."/>
            <person name="Pinto D."/>
            <person name="Vollmers J."/>
            <person name="Rivas-Marin E."/>
            <person name="Kohn T."/>
            <person name="Peeters S.H."/>
            <person name="Heuer A."/>
            <person name="Rast P."/>
            <person name="Oberbeckmann S."/>
            <person name="Bunk B."/>
            <person name="Jeske O."/>
            <person name="Meyerdierks A."/>
            <person name="Storesund J.E."/>
            <person name="Kallscheuer N."/>
            <person name="Luecker S."/>
            <person name="Lage O.M."/>
            <person name="Pohl T."/>
            <person name="Merkel B.J."/>
            <person name="Hornburger P."/>
            <person name="Mueller R.-W."/>
            <person name="Bruemmer F."/>
            <person name="Labrenz M."/>
            <person name="Spormann A.M."/>
            <person name="Op den Camp H."/>
            <person name="Overmann J."/>
            <person name="Amann R."/>
            <person name="Jetten M.S.M."/>
            <person name="Mascher T."/>
            <person name="Medema M.H."/>
            <person name="Devos D.P."/>
            <person name="Kaster A.-K."/>
            <person name="Ovreas L."/>
            <person name="Rohde M."/>
            <person name="Galperin M.Y."/>
            <person name="Jogler C."/>
        </authorList>
    </citation>
    <scope>NUCLEOTIDE SEQUENCE [LARGE SCALE GENOMIC DNA]</scope>
    <source>
        <strain evidence="5 6">HG15A2</strain>
    </source>
</reference>
<evidence type="ECO:0000313" key="5">
    <source>
        <dbReference type="EMBL" id="QDT00482.1"/>
    </source>
</evidence>
<dbReference type="InterPro" id="IPR015590">
    <property type="entry name" value="Aldehyde_DH_dom"/>
</dbReference>
<organism evidence="5 6">
    <name type="scientific">Adhaeretor mobilis</name>
    <dbReference type="NCBI Taxonomy" id="1930276"/>
    <lineage>
        <taxon>Bacteria</taxon>
        <taxon>Pseudomonadati</taxon>
        <taxon>Planctomycetota</taxon>
        <taxon>Planctomycetia</taxon>
        <taxon>Pirellulales</taxon>
        <taxon>Lacipirellulaceae</taxon>
        <taxon>Adhaeretor</taxon>
    </lineage>
</organism>
<evidence type="ECO:0000259" key="4">
    <source>
        <dbReference type="Pfam" id="PF00171"/>
    </source>
</evidence>
<dbReference type="EMBL" id="CP036263">
    <property type="protein sequence ID" value="QDT00482.1"/>
    <property type="molecule type" value="Genomic_DNA"/>
</dbReference>
<dbReference type="Gene3D" id="3.40.605.10">
    <property type="entry name" value="Aldehyde Dehydrogenase, Chain A, domain 1"/>
    <property type="match status" value="1"/>
</dbReference>
<dbReference type="KEGG" id="amob:HG15A2_38200"/>
<dbReference type="GO" id="GO:0102810">
    <property type="term" value="F:glutarate-semialdehyde dehydrogenase (NADP+) activity"/>
    <property type="evidence" value="ECO:0007669"/>
    <property type="project" value="UniProtKB-EC"/>
</dbReference>
<dbReference type="EC" id="1.2.1.20" evidence="5"/>
<keyword evidence="3" id="KW-0520">NAD</keyword>
<dbReference type="InterPro" id="IPR016162">
    <property type="entry name" value="Ald_DH_N"/>
</dbReference>
<proteinExistence type="inferred from homology"/>
<keyword evidence="2 5" id="KW-0560">Oxidoreductase</keyword>
<dbReference type="Gene3D" id="3.40.309.10">
    <property type="entry name" value="Aldehyde Dehydrogenase, Chain A, domain 2"/>
    <property type="match status" value="1"/>
</dbReference>
<evidence type="ECO:0000256" key="1">
    <source>
        <dbReference type="ARBA" id="ARBA00009986"/>
    </source>
</evidence>
<evidence type="ECO:0000313" key="6">
    <source>
        <dbReference type="Proteomes" id="UP000319852"/>
    </source>
</evidence>
<dbReference type="Pfam" id="PF00171">
    <property type="entry name" value="Aldedh"/>
    <property type="match status" value="1"/>
</dbReference>
<dbReference type="RefSeq" id="WP_145062019.1">
    <property type="nucleotide sequence ID" value="NZ_CP036263.1"/>
</dbReference>
<name>A0A517N014_9BACT</name>
<comment type="similarity">
    <text evidence="1">Belongs to the aldehyde dehydrogenase family.</text>
</comment>
<sequence>MIELPAIRWGVPYESLEVDEVNHFYTGEPVARVHTVGSGIIQRDAKKAKNARRALQALSPAELIAKCKAAGELFESGTLTVGDSTQSPEDFIQQQSATTGMPISMCEANITKNAFVLKNLEQILDCLTRGLDLNILARGYGEEDRGVTVSYQAQCDALGAVLPSNSPGVHTLWLPVIALQMGLVLKPGSSEPWTPYRVFAAMVEAGIPKEAFSLYPGAGGEIGGAILASCRRSMIFGGPQTIQQYSGNPKVQVHGPGFSKIVFGDDCVDDWEQHVDLMVDSVYKNGGRSCINASSIYASRHTKEIASALAEKLGPIEVLPPDDPQSGLAAFTIEGSAKAIWGALESDIKDSQVTDMTANYGERLVEKPPVAYLRPVVLHHSSHESVSRNKEYMFPLVNVVECPQARMLQAMEYSLVCTAITEDDDFRRELIASTEIDRLNLGPIPTPKLDWLQPHEGNLIEFLYKNRAVQVAT</sequence>
<dbReference type="InterPro" id="IPR016161">
    <property type="entry name" value="Ald_DH/histidinol_DH"/>
</dbReference>
<evidence type="ECO:0000256" key="2">
    <source>
        <dbReference type="ARBA" id="ARBA00023002"/>
    </source>
</evidence>
<accession>A0A517N014</accession>
<dbReference type="OrthoDB" id="229416at2"/>
<feature type="domain" description="Aldehyde dehydrogenase" evidence="4">
    <location>
        <begin position="18"/>
        <end position="423"/>
    </location>
</feature>
<protein>
    <submittedName>
        <fullName evidence="5">Glutarate-semialdehyde dehydrogenase DavD</fullName>
        <ecNumber evidence="5">1.2.1.20</ecNumber>
    </submittedName>
</protein>
<dbReference type="Proteomes" id="UP000319852">
    <property type="component" value="Chromosome"/>
</dbReference>
<dbReference type="InterPro" id="IPR016163">
    <property type="entry name" value="Ald_DH_C"/>
</dbReference>
<gene>
    <name evidence="5" type="primary">davD_2</name>
    <name evidence="5" type="ORF">HG15A2_38200</name>
</gene>